<gene>
    <name evidence="18" type="primary">nuoG</name>
    <name evidence="18" type="ORF">GCM10009304_07780</name>
</gene>
<dbReference type="EC" id="7.1.1.-" evidence="14"/>
<dbReference type="Pfam" id="PF13510">
    <property type="entry name" value="Fer2_4"/>
    <property type="match status" value="1"/>
</dbReference>
<dbReference type="Gene3D" id="3.10.20.740">
    <property type="match status" value="1"/>
</dbReference>
<dbReference type="PROSITE" id="PS00643">
    <property type="entry name" value="COMPLEX1_75K_3"/>
    <property type="match status" value="1"/>
</dbReference>
<protein>
    <recommendedName>
        <fullName evidence="14">NADH-quinone oxidoreductase</fullName>
        <ecNumber evidence="14">7.1.1.-</ecNumber>
    </recommendedName>
</protein>
<dbReference type="GO" id="GO:0003954">
    <property type="term" value="F:NADH dehydrogenase activity"/>
    <property type="evidence" value="ECO:0007669"/>
    <property type="project" value="TreeGrafter"/>
</dbReference>
<comment type="cofactor">
    <cofactor evidence="14">
        <name>[2Fe-2S] cluster</name>
        <dbReference type="ChEBI" id="CHEBI:190135"/>
    </cofactor>
    <text evidence="14">Binds 1 [2Fe-2S] cluster per subunit.</text>
</comment>
<dbReference type="SMART" id="SM00926">
    <property type="entry name" value="Molybdop_Fe4S4"/>
    <property type="match status" value="1"/>
</dbReference>
<dbReference type="EMBL" id="BMPO01000002">
    <property type="protein sequence ID" value="GGJ84258.1"/>
    <property type="molecule type" value="Genomic_DNA"/>
</dbReference>
<dbReference type="InterPro" id="IPR001041">
    <property type="entry name" value="2Fe-2S_ferredoxin-type"/>
</dbReference>
<keyword evidence="6 14" id="KW-0479">Metal-binding</keyword>
<dbReference type="InterPro" id="IPR006656">
    <property type="entry name" value="Mopterin_OxRdtase"/>
</dbReference>
<keyword evidence="4 14" id="KW-0001">2Fe-2S</keyword>
<dbReference type="RefSeq" id="WP_188981852.1">
    <property type="nucleotide sequence ID" value="NZ_BMPO01000002.1"/>
</dbReference>
<dbReference type="PANTHER" id="PTHR43105">
    <property type="entry name" value="RESPIRATORY NITRATE REDUCTASE"/>
    <property type="match status" value="1"/>
</dbReference>
<evidence type="ECO:0000256" key="1">
    <source>
        <dbReference type="ARBA" id="ARBA00001966"/>
    </source>
</evidence>
<feature type="domain" description="2Fe-2S ferredoxin-type" evidence="15">
    <location>
        <begin position="1"/>
        <end position="85"/>
    </location>
</feature>
<dbReference type="FunFam" id="3.10.20.740:FF:000002">
    <property type="entry name" value="NADH-quinone oxidoreductase"/>
    <property type="match status" value="1"/>
</dbReference>
<dbReference type="PROSITE" id="PS51669">
    <property type="entry name" value="4FE4S_MOW_BIS_MGD"/>
    <property type="match status" value="1"/>
</dbReference>
<dbReference type="SUPFAM" id="SSF54862">
    <property type="entry name" value="4Fe-4S ferredoxins"/>
    <property type="match status" value="1"/>
</dbReference>
<evidence type="ECO:0000256" key="3">
    <source>
        <dbReference type="ARBA" id="ARBA00022485"/>
    </source>
</evidence>
<dbReference type="InterPro" id="IPR036010">
    <property type="entry name" value="2Fe-2S_ferredoxin-like_sf"/>
</dbReference>
<dbReference type="GO" id="GO:0046872">
    <property type="term" value="F:metal ion binding"/>
    <property type="evidence" value="ECO:0007669"/>
    <property type="project" value="UniProtKB-UniRule"/>
</dbReference>
<dbReference type="CDD" id="cd02771">
    <property type="entry name" value="MopB_NDH-1_NuoG2-N7"/>
    <property type="match status" value="1"/>
</dbReference>
<evidence type="ECO:0000256" key="10">
    <source>
        <dbReference type="ARBA" id="ARBA00023027"/>
    </source>
</evidence>
<evidence type="ECO:0000256" key="12">
    <source>
        <dbReference type="ARBA" id="ARBA00026021"/>
    </source>
</evidence>
<dbReference type="Gene3D" id="3.40.50.740">
    <property type="match status" value="1"/>
</dbReference>
<dbReference type="PROSITE" id="PS51085">
    <property type="entry name" value="2FE2S_FER_2"/>
    <property type="match status" value="1"/>
</dbReference>
<dbReference type="GO" id="GO:0051539">
    <property type="term" value="F:4 iron, 4 sulfur cluster binding"/>
    <property type="evidence" value="ECO:0007669"/>
    <property type="project" value="UniProtKB-KW"/>
</dbReference>
<evidence type="ECO:0000256" key="11">
    <source>
        <dbReference type="ARBA" id="ARBA00023075"/>
    </source>
</evidence>
<comment type="similarity">
    <text evidence="2 14">Belongs to the complex I 75 kDa subunit family.</text>
</comment>
<dbReference type="PROSITE" id="PS51839">
    <property type="entry name" value="4FE4S_HC3"/>
    <property type="match status" value="1"/>
</dbReference>
<accession>A0A917PLS5</accession>
<evidence type="ECO:0000256" key="6">
    <source>
        <dbReference type="ARBA" id="ARBA00022723"/>
    </source>
</evidence>
<dbReference type="Pfam" id="PF10588">
    <property type="entry name" value="NADH-G_4Fe-4S_3"/>
    <property type="match status" value="1"/>
</dbReference>
<feature type="domain" description="4Fe-4S Mo/W bis-MGD-type" evidence="16">
    <location>
        <begin position="221"/>
        <end position="277"/>
    </location>
</feature>
<dbReference type="InterPro" id="IPR019574">
    <property type="entry name" value="NADH_UbQ_OxRdtase_Gsu_4Fe4S-bd"/>
</dbReference>
<dbReference type="FunFam" id="3.40.50.740:FF:000006">
    <property type="entry name" value="NADH-quinone oxidoreductase"/>
    <property type="match status" value="1"/>
</dbReference>
<proteinExistence type="inferred from homology"/>
<dbReference type="InterPro" id="IPR050123">
    <property type="entry name" value="Prok_molybdopt-oxidoreductase"/>
</dbReference>
<dbReference type="InterPro" id="IPR009010">
    <property type="entry name" value="Asp_de-COase-like_dom_sf"/>
</dbReference>
<dbReference type="Pfam" id="PF00384">
    <property type="entry name" value="Molybdopterin"/>
    <property type="match status" value="1"/>
</dbReference>
<evidence type="ECO:0000256" key="5">
    <source>
        <dbReference type="ARBA" id="ARBA00022719"/>
    </source>
</evidence>
<dbReference type="CDD" id="cd00207">
    <property type="entry name" value="fer2"/>
    <property type="match status" value="1"/>
</dbReference>
<keyword evidence="7 14" id="KW-1278">Translocase</keyword>
<keyword evidence="19" id="KW-1185">Reference proteome</keyword>
<dbReference type="SUPFAM" id="SSF54292">
    <property type="entry name" value="2Fe-2S ferredoxin-like"/>
    <property type="match status" value="1"/>
</dbReference>
<evidence type="ECO:0000256" key="7">
    <source>
        <dbReference type="ARBA" id="ARBA00022967"/>
    </source>
</evidence>
<dbReference type="GO" id="GO:0016020">
    <property type="term" value="C:membrane"/>
    <property type="evidence" value="ECO:0007669"/>
    <property type="project" value="InterPro"/>
</dbReference>
<dbReference type="InterPro" id="IPR054351">
    <property type="entry name" value="NADH_UbQ_OxRdtase_ferredoxin"/>
</dbReference>
<dbReference type="SUPFAM" id="SSF50692">
    <property type="entry name" value="ADC-like"/>
    <property type="match status" value="1"/>
</dbReference>
<dbReference type="CDD" id="cd02788">
    <property type="entry name" value="MopB_CT_NDH-1_NuoG2-N7"/>
    <property type="match status" value="1"/>
</dbReference>
<evidence type="ECO:0000256" key="8">
    <source>
        <dbReference type="ARBA" id="ARBA00023004"/>
    </source>
</evidence>
<reference evidence="18" key="2">
    <citation type="submission" date="2020-09" db="EMBL/GenBank/DDBJ databases">
        <authorList>
            <person name="Sun Q."/>
            <person name="Ohkuma M."/>
        </authorList>
    </citation>
    <scope>NUCLEOTIDE SEQUENCE</scope>
    <source>
        <strain evidence="18">JCM 30078</strain>
    </source>
</reference>
<feature type="domain" description="4Fe-4S His(Cys)3-ligated-type" evidence="17">
    <location>
        <begin position="83"/>
        <end position="122"/>
    </location>
</feature>
<dbReference type="GO" id="GO:0008137">
    <property type="term" value="F:NADH dehydrogenase (ubiquinone) activity"/>
    <property type="evidence" value="ECO:0007669"/>
    <property type="project" value="UniProtKB-UniRule"/>
</dbReference>
<evidence type="ECO:0000256" key="2">
    <source>
        <dbReference type="ARBA" id="ARBA00005404"/>
    </source>
</evidence>
<comment type="subunit">
    <text evidence="12">Composed of 13 different subunits. Subunits NuoCD, E, F, and G constitute the peripheral sector of the complex.</text>
</comment>
<dbReference type="Gene3D" id="2.20.25.90">
    <property type="entry name" value="ADC-like domains"/>
    <property type="match status" value="1"/>
</dbReference>
<dbReference type="InterPro" id="IPR000283">
    <property type="entry name" value="NADH_UbQ_OxRdtase_75kDa_su_CS"/>
</dbReference>
<comment type="caution">
    <text evidence="18">The sequence shown here is derived from an EMBL/GenBank/DDBJ whole genome shotgun (WGS) entry which is preliminary data.</text>
</comment>
<keyword evidence="3 14" id="KW-0004">4Fe-4S</keyword>
<dbReference type="Pfam" id="PF22117">
    <property type="entry name" value="Fer4_Nqo3"/>
    <property type="match status" value="1"/>
</dbReference>
<dbReference type="FunFam" id="2.20.25.90:FF:000003">
    <property type="entry name" value="NADH-quinone oxidoreductase"/>
    <property type="match status" value="1"/>
</dbReference>
<evidence type="ECO:0000259" key="17">
    <source>
        <dbReference type="PROSITE" id="PS51839"/>
    </source>
</evidence>
<evidence type="ECO:0000256" key="13">
    <source>
        <dbReference type="ARBA" id="ARBA00047712"/>
    </source>
</evidence>
<keyword evidence="5 14" id="KW-0874">Quinone</keyword>
<dbReference type="GO" id="GO:0048038">
    <property type="term" value="F:quinone binding"/>
    <property type="evidence" value="ECO:0007669"/>
    <property type="project" value="UniProtKB-UniRule"/>
</dbReference>
<comment type="function">
    <text evidence="14">NDH-1 shuttles electrons from NADH, via FMN and iron-sulfur (Fe-S) centers, to quinones in the respiratory chain. Couples the redox reaction to proton translocation (for every two electrons transferred, four hydrogen ions are translocated across the cytoplasmic membrane), and thus conserves the redox energy in a proton gradient.</text>
</comment>
<dbReference type="Proteomes" id="UP000635983">
    <property type="component" value="Unassembled WGS sequence"/>
</dbReference>
<dbReference type="GO" id="GO:0051537">
    <property type="term" value="F:2 iron, 2 sulfur cluster binding"/>
    <property type="evidence" value="ECO:0007669"/>
    <property type="project" value="UniProtKB-UniRule"/>
</dbReference>
<keyword evidence="9 14" id="KW-0411">Iron-sulfur</keyword>
<comment type="cofactor">
    <cofactor evidence="1 14">
        <name>[4Fe-4S] cluster</name>
        <dbReference type="ChEBI" id="CHEBI:49883"/>
    </cofactor>
</comment>
<dbReference type="SMART" id="SM00929">
    <property type="entry name" value="NADH-G_4Fe-4S_3"/>
    <property type="match status" value="1"/>
</dbReference>
<dbReference type="PROSITE" id="PS00642">
    <property type="entry name" value="COMPLEX1_75K_2"/>
    <property type="match status" value="1"/>
</dbReference>
<dbReference type="SUPFAM" id="SSF53706">
    <property type="entry name" value="Formate dehydrogenase/DMSO reductase, domains 1-3"/>
    <property type="match status" value="1"/>
</dbReference>
<evidence type="ECO:0000259" key="16">
    <source>
        <dbReference type="PROSITE" id="PS51669"/>
    </source>
</evidence>
<evidence type="ECO:0000313" key="19">
    <source>
        <dbReference type="Proteomes" id="UP000635983"/>
    </source>
</evidence>
<name>A0A917PLS5_9PSED</name>
<keyword evidence="10 14" id="KW-0520">NAD</keyword>
<evidence type="ECO:0000259" key="15">
    <source>
        <dbReference type="PROSITE" id="PS51085"/>
    </source>
</evidence>
<organism evidence="18 19">
    <name type="scientific">Pseudomonas matsuisoli</name>
    <dbReference type="NCBI Taxonomy" id="1515666"/>
    <lineage>
        <taxon>Bacteria</taxon>
        <taxon>Pseudomonadati</taxon>
        <taxon>Pseudomonadota</taxon>
        <taxon>Gammaproteobacteria</taxon>
        <taxon>Pseudomonadales</taxon>
        <taxon>Pseudomonadaceae</taxon>
        <taxon>Pseudomonas</taxon>
    </lineage>
</organism>
<sequence>MATIHVDGKAYEVDGADNLLQACLTLGLDIPYFCWHPALGSVGACRQCAVKQYADENDTRGRLVMSCMTPATDNSWIAIEDEEAKQFRASVIEWLMTNHPHDCPVCEEGGHCHLQDMTVMTGHNARRYRFTKRTHQNQELGSFIAHEMNRCIACYRCVRYYKDYAGGTDLGVYGAHDNVYFGRVEDGPLESEFSGNLTEVCPTGVFTDKTHSERYNRKWDMQFAPSICHGCSSGCNISPGERYGELRRIENRFNGSVNHYFLCDRGRFGYGYVNRKDRPIQPLLGSQALGIDAALDKAAELLAGKRVIGIGSPRASLESNFALRELVGVDNYFSGIAETDLSNIRLIRDILQNGPLPIPSIREIEDHDAVFILGEDLTQTAARVALAVRQAAKGKATEIAASMKVQGWHQAAIENVAQGALNPVYIASLDETRLDDIAEQSVHAAPDDLARLGFAVANLIDASSPAVSGLEQDALELAQKIADALLNAKRPLVIAGASLGSRALIEAAANIGQALKNREKSASLSLVVPEANSMGLALFGGDSLDAALERLSSGAADAVVVLENDLYRRAPQSKVDAALNAASAVIVADHQQTDTTARAHLVLPVASFAEGDGTLVSQEGRAQRFFQVFEPTYYNADSMVREGWRWLHALHSTINGKALDWTQLDHVTDACASSAPGLAGIRDAAPSAGFRIKGLKLAREPHRYSGRTAMRANVSVHEPRQPQDIDSAFAFSMEGYAGSKEARQQIPFAWSPGWNSPQAWNKFQDEVGGHLRAGDPGIRLIEPSGTALNWFSAPAAFNPGQGNWQVVPYHHLFGSEETSSRAAPVQERIQPAYVALAKQEADRLGVNDGAMLSLTIDGQSLRLPLRVSESLGVGLIGLPVGFDGVPAGIIGANATGLQETAQ</sequence>
<dbReference type="NCBIfam" id="TIGR01973">
    <property type="entry name" value="NuoG"/>
    <property type="match status" value="1"/>
</dbReference>
<dbReference type="GO" id="GO:0042773">
    <property type="term" value="P:ATP synthesis coupled electron transport"/>
    <property type="evidence" value="ECO:0007669"/>
    <property type="project" value="InterPro"/>
</dbReference>
<dbReference type="AlphaFoldDB" id="A0A917PLS5"/>
<comment type="catalytic activity">
    <reaction evidence="13 14">
        <text>a quinone + NADH + 5 H(+)(in) = a quinol + NAD(+) + 4 H(+)(out)</text>
        <dbReference type="Rhea" id="RHEA:57888"/>
        <dbReference type="ChEBI" id="CHEBI:15378"/>
        <dbReference type="ChEBI" id="CHEBI:24646"/>
        <dbReference type="ChEBI" id="CHEBI:57540"/>
        <dbReference type="ChEBI" id="CHEBI:57945"/>
        <dbReference type="ChEBI" id="CHEBI:132124"/>
    </reaction>
</comment>
<evidence type="ECO:0000313" key="18">
    <source>
        <dbReference type="EMBL" id="GGJ84258.1"/>
    </source>
</evidence>
<dbReference type="PANTHER" id="PTHR43105:SF10">
    <property type="entry name" value="NADH-QUINONE OXIDOREDUCTASE SUBUNIT G"/>
    <property type="match status" value="1"/>
</dbReference>
<evidence type="ECO:0000256" key="4">
    <source>
        <dbReference type="ARBA" id="ARBA00022714"/>
    </source>
</evidence>
<dbReference type="Pfam" id="PF04879">
    <property type="entry name" value="Molybdop_Fe4S4"/>
    <property type="match status" value="1"/>
</dbReference>
<evidence type="ECO:0000256" key="9">
    <source>
        <dbReference type="ARBA" id="ARBA00023014"/>
    </source>
</evidence>
<dbReference type="PROSITE" id="PS00641">
    <property type="entry name" value="COMPLEX1_75K_1"/>
    <property type="match status" value="1"/>
</dbReference>
<reference evidence="18" key="1">
    <citation type="journal article" date="2014" name="Int. J. Syst. Evol. Microbiol.">
        <title>Complete genome sequence of Corynebacterium casei LMG S-19264T (=DSM 44701T), isolated from a smear-ripened cheese.</title>
        <authorList>
            <consortium name="US DOE Joint Genome Institute (JGI-PGF)"/>
            <person name="Walter F."/>
            <person name="Albersmeier A."/>
            <person name="Kalinowski J."/>
            <person name="Ruckert C."/>
        </authorList>
    </citation>
    <scope>NUCLEOTIDE SEQUENCE</scope>
    <source>
        <strain evidence="18">JCM 30078</strain>
    </source>
</reference>
<dbReference type="InterPro" id="IPR010228">
    <property type="entry name" value="NADH_UbQ_OxRdtase_Gsu"/>
</dbReference>
<evidence type="ECO:0000256" key="14">
    <source>
        <dbReference type="RuleBase" id="RU003525"/>
    </source>
</evidence>
<keyword evidence="8 14" id="KW-0408">Iron</keyword>
<keyword evidence="11" id="KW-0830">Ubiquinone</keyword>
<dbReference type="InterPro" id="IPR006963">
    <property type="entry name" value="Mopterin_OxRdtase_4Fe-4S_dom"/>
</dbReference>